<protein>
    <submittedName>
        <fullName evidence="9">Multidrug resistance protein fnx1</fullName>
    </submittedName>
</protein>
<evidence type="ECO:0000256" key="4">
    <source>
        <dbReference type="ARBA" id="ARBA00022989"/>
    </source>
</evidence>
<dbReference type="AlphaFoldDB" id="A0A162JGY2"/>
<dbReference type="Proteomes" id="UP000076744">
    <property type="component" value="Unassembled WGS sequence"/>
</dbReference>
<evidence type="ECO:0000256" key="1">
    <source>
        <dbReference type="ARBA" id="ARBA00004141"/>
    </source>
</evidence>
<dbReference type="GO" id="GO:0022857">
    <property type="term" value="F:transmembrane transporter activity"/>
    <property type="evidence" value="ECO:0007669"/>
    <property type="project" value="InterPro"/>
</dbReference>
<dbReference type="OrthoDB" id="10021397at2759"/>
<dbReference type="GeneID" id="30019489"/>
<dbReference type="FunFam" id="1.20.1720.10:FF:000014">
    <property type="entry name" value="MFS drug transporter, putative"/>
    <property type="match status" value="1"/>
</dbReference>
<dbReference type="EMBL" id="AZHB01000006">
    <property type="protein sequence ID" value="OAA68822.1"/>
    <property type="molecule type" value="Genomic_DNA"/>
</dbReference>
<name>A0A162JGY2_CORFA</name>
<keyword evidence="4 7" id="KW-1133">Transmembrane helix</keyword>
<dbReference type="InterPro" id="IPR036259">
    <property type="entry name" value="MFS_trans_sf"/>
</dbReference>
<dbReference type="InterPro" id="IPR020846">
    <property type="entry name" value="MFS_dom"/>
</dbReference>
<feature type="transmembrane region" description="Helical" evidence="7">
    <location>
        <begin position="116"/>
        <end position="139"/>
    </location>
</feature>
<comment type="subcellular location">
    <subcellularLocation>
        <location evidence="1">Membrane</location>
        <topology evidence="1">Multi-pass membrane protein</topology>
    </subcellularLocation>
</comment>
<feature type="compositionally biased region" description="Basic and acidic residues" evidence="6">
    <location>
        <begin position="79"/>
        <end position="94"/>
    </location>
</feature>
<feature type="transmembrane region" description="Helical" evidence="7">
    <location>
        <begin position="442"/>
        <end position="461"/>
    </location>
</feature>
<dbReference type="CDD" id="cd17502">
    <property type="entry name" value="MFS_Azr1_MDR_like"/>
    <property type="match status" value="1"/>
</dbReference>
<organism evidence="9 10">
    <name type="scientific">Cordyceps fumosorosea (strain ARSEF 2679)</name>
    <name type="common">Isaria fumosorosea</name>
    <dbReference type="NCBI Taxonomy" id="1081104"/>
    <lineage>
        <taxon>Eukaryota</taxon>
        <taxon>Fungi</taxon>
        <taxon>Dikarya</taxon>
        <taxon>Ascomycota</taxon>
        <taxon>Pezizomycotina</taxon>
        <taxon>Sordariomycetes</taxon>
        <taxon>Hypocreomycetidae</taxon>
        <taxon>Hypocreales</taxon>
        <taxon>Cordycipitaceae</taxon>
        <taxon>Cordyceps</taxon>
    </lineage>
</organism>
<feature type="transmembrane region" description="Helical" evidence="7">
    <location>
        <begin position="214"/>
        <end position="232"/>
    </location>
</feature>
<feature type="region of interest" description="Disordered" evidence="6">
    <location>
        <begin position="1"/>
        <end position="108"/>
    </location>
</feature>
<dbReference type="SUPFAM" id="SSF103473">
    <property type="entry name" value="MFS general substrate transporter"/>
    <property type="match status" value="1"/>
</dbReference>
<evidence type="ECO:0000259" key="8">
    <source>
        <dbReference type="PROSITE" id="PS50850"/>
    </source>
</evidence>
<reference evidence="9 10" key="1">
    <citation type="journal article" date="2016" name="Genome Biol. Evol.">
        <title>Divergent and convergent evolution of fungal pathogenicity.</title>
        <authorList>
            <person name="Shang Y."/>
            <person name="Xiao G."/>
            <person name="Zheng P."/>
            <person name="Cen K."/>
            <person name="Zhan S."/>
            <person name="Wang C."/>
        </authorList>
    </citation>
    <scope>NUCLEOTIDE SEQUENCE [LARGE SCALE GENOMIC DNA]</scope>
    <source>
        <strain evidence="9 10">ARSEF 2679</strain>
    </source>
</reference>
<feature type="transmembrane region" description="Helical" evidence="7">
    <location>
        <begin position="182"/>
        <end position="208"/>
    </location>
</feature>
<feature type="transmembrane region" description="Helical" evidence="7">
    <location>
        <begin position="377"/>
        <end position="396"/>
    </location>
</feature>
<dbReference type="Pfam" id="PF07690">
    <property type="entry name" value="MFS_1"/>
    <property type="match status" value="1"/>
</dbReference>
<feature type="transmembrane region" description="Helical" evidence="7">
    <location>
        <begin position="302"/>
        <end position="325"/>
    </location>
</feature>
<evidence type="ECO:0000313" key="10">
    <source>
        <dbReference type="Proteomes" id="UP000076744"/>
    </source>
</evidence>
<sequence>MPPKSHLRVSVDGATIRGDDDEHGYGASPVHTPTTLASPRDTDAAGKTKRHLAEPSANKSSPSPSPSSSPSSTPYNGTADEKTPEETEAAARPEDDNDNTSPPPPEAQRTRLETTLVMVALCLALFLAALDMTIVTTAVPTISAHFQSNSGYVWIGSAYMLGSAALVPTWGKLSDIFGRKPILMTAVVVFWVGSLLCAVASSMGMLIAARALQGIGGGGTIVLPNICVADLFSARRRGVYFGFLGMIWAVASAIGPIIGGAFTQRVSWRWCFWINLPCGGLAFFILLFFLKLHNPRTPVRAGLAAIDWVGNVLIIGGTIMLLMGLEFGGSHYPWNSATVICLLVFGALTIAMFLVYESRVAKFPVIPTRLFNTTTSIATYVTSSLHAFTFISGSYYLPLYFQSVLGANSLLSGVYLLPFVSVMSLMSAFIGFFINKTGKYKIVITGGLACSTLGFGLFTFLGDRAHWERIIVFQMIAGLGIGPNFQAPLIALQANVAPADIGAATSSLQFVRQLCTATSVAVGGVVISNRMQAQQGHLVAELGADVARLFAGTEAASNVDRIKALPVDDRQTVRTAYWNSIQIMFAVFTCSCFLGFLASFFIKQTTLSKKHTEHKTGLQTLKAEERGQNQDDDAANAKVVTETFEK</sequence>
<keyword evidence="3 7" id="KW-0812">Transmembrane</keyword>
<evidence type="ECO:0000313" key="9">
    <source>
        <dbReference type="EMBL" id="OAA68822.1"/>
    </source>
</evidence>
<accession>A0A162JGY2</accession>
<feature type="transmembrane region" description="Helical" evidence="7">
    <location>
        <begin position="416"/>
        <end position="435"/>
    </location>
</feature>
<feature type="transmembrane region" description="Helical" evidence="7">
    <location>
        <begin position="337"/>
        <end position="356"/>
    </location>
</feature>
<feature type="domain" description="Major facilitator superfamily (MFS) profile" evidence="8">
    <location>
        <begin position="117"/>
        <end position="607"/>
    </location>
</feature>
<feature type="transmembrane region" description="Helical" evidence="7">
    <location>
        <begin position="270"/>
        <end position="290"/>
    </location>
</feature>
<dbReference type="GO" id="GO:0005886">
    <property type="term" value="C:plasma membrane"/>
    <property type="evidence" value="ECO:0007669"/>
    <property type="project" value="TreeGrafter"/>
</dbReference>
<evidence type="ECO:0000256" key="5">
    <source>
        <dbReference type="ARBA" id="ARBA00023136"/>
    </source>
</evidence>
<evidence type="ECO:0000256" key="3">
    <source>
        <dbReference type="ARBA" id="ARBA00022692"/>
    </source>
</evidence>
<feature type="compositionally biased region" description="Low complexity" evidence="6">
    <location>
        <begin position="60"/>
        <end position="72"/>
    </location>
</feature>
<dbReference type="InterPro" id="IPR011701">
    <property type="entry name" value="MFS"/>
</dbReference>
<dbReference type="PROSITE" id="PS50850">
    <property type="entry name" value="MFS"/>
    <property type="match status" value="1"/>
</dbReference>
<evidence type="ECO:0000256" key="2">
    <source>
        <dbReference type="ARBA" id="ARBA00007520"/>
    </source>
</evidence>
<dbReference type="PANTHER" id="PTHR23501:SF102">
    <property type="entry name" value="DRUG TRANSPORTER, PUTATIVE (AFU_ORTHOLOGUE AFUA_3G08530)-RELATED"/>
    <property type="match status" value="1"/>
</dbReference>
<evidence type="ECO:0000256" key="7">
    <source>
        <dbReference type="SAM" id="Phobius"/>
    </source>
</evidence>
<comment type="caution">
    <text evidence="9">The sequence shown here is derived from an EMBL/GenBank/DDBJ whole genome shotgun (WGS) entry which is preliminary data.</text>
</comment>
<dbReference type="Gene3D" id="1.20.1720.10">
    <property type="entry name" value="Multidrug resistance protein D"/>
    <property type="match status" value="1"/>
</dbReference>
<comment type="similarity">
    <text evidence="2">Belongs to the major facilitator superfamily. TCR/Tet family.</text>
</comment>
<evidence type="ECO:0000256" key="6">
    <source>
        <dbReference type="SAM" id="MobiDB-lite"/>
    </source>
</evidence>
<dbReference type="PANTHER" id="PTHR23501">
    <property type="entry name" value="MAJOR FACILITATOR SUPERFAMILY"/>
    <property type="match status" value="1"/>
</dbReference>
<feature type="transmembrane region" description="Helical" evidence="7">
    <location>
        <begin position="581"/>
        <end position="602"/>
    </location>
</feature>
<keyword evidence="10" id="KW-1185">Reference proteome</keyword>
<dbReference type="RefSeq" id="XP_018705692.1">
    <property type="nucleotide sequence ID" value="XM_018846803.1"/>
</dbReference>
<feature type="transmembrane region" description="Helical" evidence="7">
    <location>
        <begin position="151"/>
        <end position="170"/>
    </location>
</feature>
<keyword evidence="5 7" id="KW-0472">Membrane</keyword>
<dbReference type="Gene3D" id="1.20.1250.20">
    <property type="entry name" value="MFS general substrate transporter like domains"/>
    <property type="match status" value="1"/>
</dbReference>
<feature type="transmembrane region" description="Helical" evidence="7">
    <location>
        <begin position="239"/>
        <end position="258"/>
    </location>
</feature>
<gene>
    <name evidence="9" type="ORF">ISF_03197</name>
</gene>
<dbReference type="PRINTS" id="PR01036">
    <property type="entry name" value="TCRTETB"/>
</dbReference>
<proteinExistence type="inferred from homology"/>